<keyword evidence="2" id="KW-1185">Reference proteome</keyword>
<dbReference type="InterPro" id="IPR051693">
    <property type="entry name" value="UPF0046_metallophosphoest"/>
</dbReference>
<dbReference type="EMBL" id="QJSX01000031">
    <property type="protein sequence ID" value="PYE48345.1"/>
    <property type="molecule type" value="Genomic_DNA"/>
</dbReference>
<dbReference type="InterPro" id="IPR029052">
    <property type="entry name" value="Metallo-depent_PP-like"/>
</dbReference>
<accession>A0A318S571</accession>
<comment type="caution">
    <text evidence="1">The sequence shown here is derived from an EMBL/GenBank/DDBJ whole genome shotgun (WGS) entry which is preliminary data.</text>
</comment>
<evidence type="ECO:0000313" key="2">
    <source>
        <dbReference type="Proteomes" id="UP000248326"/>
    </source>
</evidence>
<evidence type="ECO:0008006" key="3">
    <source>
        <dbReference type="Google" id="ProtNLM"/>
    </source>
</evidence>
<proteinExistence type="predicted"/>
<gene>
    <name evidence="1" type="ORF">DES52_13115</name>
</gene>
<evidence type="ECO:0000313" key="1">
    <source>
        <dbReference type="EMBL" id="PYE48345.1"/>
    </source>
</evidence>
<dbReference type="PANTHER" id="PTHR12905">
    <property type="entry name" value="METALLOPHOSPHOESTERASE"/>
    <property type="match status" value="1"/>
</dbReference>
<dbReference type="PANTHER" id="PTHR12905:SF0">
    <property type="entry name" value="CALCINEURIN-LIKE PHOSPHOESTERASE DOMAIN-CONTAINING PROTEIN"/>
    <property type="match status" value="1"/>
</dbReference>
<dbReference type="OrthoDB" id="332939at2"/>
<dbReference type="AlphaFoldDB" id="A0A318S571"/>
<dbReference type="Proteomes" id="UP000248326">
    <property type="component" value="Unassembled WGS sequence"/>
</dbReference>
<dbReference type="Gene3D" id="3.60.21.10">
    <property type="match status" value="1"/>
</dbReference>
<sequence length="106" mass="11926">MAWAFNREAWEIGAHWKRVPTHVDVLVTHGPPLGVLDRLEDDSASVGCPLLRERVKVVRPRVHVFGHLHVGHGWLEEDGTCFVNAALCDERNELAFTPIVVDVEAR</sequence>
<dbReference type="RefSeq" id="WP_146237428.1">
    <property type="nucleotide sequence ID" value="NZ_QJSX01000031.1"/>
</dbReference>
<organism evidence="1 2">
    <name type="scientific">Deinococcus yavapaiensis KR-236</name>
    <dbReference type="NCBI Taxonomy" id="694435"/>
    <lineage>
        <taxon>Bacteria</taxon>
        <taxon>Thermotogati</taxon>
        <taxon>Deinococcota</taxon>
        <taxon>Deinococci</taxon>
        <taxon>Deinococcales</taxon>
        <taxon>Deinococcaceae</taxon>
        <taxon>Deinococcus</taxon>
    </lineage>
</organism>
<reference evidence="1 2" key="1">
    <citation type="submission" date="2018-06" db="EMBL/GenBank/DDBJ databases">
        <title>Genomic Encyclopedia of Type Strains, Phase IV (KMG-IV): sequencing the most valuable type-strain genomes for metagenomic binning, comparative biology and taxonomic classification.</title>
        <authorList>
            <person name="Goeker M."/>
        </authorList>
    </citation>
    <scope>NUCLEOTIDE SEQUENCE [LARGE SCALE GENOMIC DNA]</scope>
    <source>
        <strain evidence="1 2">DSM 18048</strain>
    </source>
</reference>
<name>A0A318S571_9DEIO</name>
<dbReference type="SUPFAM" id="SSF56300">
    <property type="entry name" value="Metallo-dependent phosphatases"/>
    <property type="match status" value="1"/>
</dbReference>
<protein>
    <recommendedName>
        <fullName evidence="3">Calcineurin-like phosphoesterase family protein</fullName>
    </recommendedName>
</protein>